<dbReference type="Proteomes" id="UP000579250">
    <property type="component" value="Unassembled WGS sequence"/>
</dbReference>
<name>A0A846YXU1_9ACTN</name>
<reference evidence="3 4" key="1">
    <citation type="submission" date="2020-04" db="EMBL/GenBank/DDBJ databases">
        <title>MicrobeNet Type strains.</title>
        <authorList>
            <person name="Nicholson A.C."/>
        </authorList>
    </citation>
    <scope>NUCLEOTIDE SEQUENCE [LARGE SCALE GENOMIC DNA]</scope>
    <source>
        <strain evidence="3 4">ATCC BAA-277</strain>
    </source>
</reference>
<dbReference type="GO" id="GO:0004497">
    <property type="term" value="F:monooxygenase activity"/>
    <property type="evidence" value="ECO:0007669"/>
    <property type="project" value="UniProtKB-KW"/>
</dbReference>
<dbReference type="PANTHER" id="PTHR46696:SF1">
    <property type="entry name" value="CYTOCHROME P450 YJIB-RELATED"/>
    <property type="match status" value="1"/>
</dbReference>
<dbReference type="InterPro" id="IPR036396">
    <property type="entry name" value="Cyt_P450_sf"/>
</dbReference>
<dbReference type="GO" id="GO:0020037">
    <property type="term" value="F:heme binding"/>
    <property type="evidence" value="ECO:0007669"/>
    <property type="project" value="InterPro"/>
</dbReference>
<dbReference type="GO" id="GO:0005506">
    <property type="term" value="F:iron ion binding"/>
    <property type="evidence" value="ECO:0007669"/>
    <property type="project" value="InterPro"/>
</dbReference>
<dbReference type="GO" id="GO:0016705">
    <property type="term" value="F:oxidoreductase activity, acting on paired donors, with incorporation or reduction of molecular oxygen"/>
    <property type="evidence" value="ECO:0007669"/>
    <property type="project" value="InterPro"/>
</dbReference>
<accession>A0A846YXU1</accession>
<evidence type="ECO:0000256" key="1">
    <source>
        <dbReference type="ARBA" id="ARBA00010617"/>
    </source>
</evidence>
<comment type="caution">
    <text evidence="3">The sequence shown here is derived from an EMBL/GenBank/DDBJ whole genome shotgun (WGS) entry which is preliminary data.</text>
</comment>
<dbReference type="InterPro" id="IPR001128">
    <property type="entry name" value="Cyt_P450"/>
</dbReference>
<keyword evidence="2" id="KW-0349">Heme</keyword>
<gene>
    <name evidence="3" type="ORF">HGB48_06705</name>
</gene>
<dbReference type="InterPro" id="IPR002397">
    <property type="entry name" value="Cyt_P450_B"/>
</dbReference>
<keyword evidence="2" id="KW-0408">Iron</keyword>
<organism evidence="3 4">
    <name type="scientific">Actinomadura latina</name>
    <dbReference type="NCBI Taxonomy" id="163603"/>
    <lineage>
        <taxon>Bacteria</taxon>
        <taxon>Bacillati</taxon>
        <taxon>Actinomycetota</taxon>
        <taxon>Actinomycetes</taxon>
        <taxon>Streptosporangiales</taxon>
        <taxon>Thermomonosporaceae</taxon>
        <taxon>Actinomadura</taxon>
    </lineage>
</organism>
<dbReference type="PROSITE" id="PS00086">
    <property type="entry name" value="CYTOCHROME_P450"/>
    <property type="match status" value="1"/>
</dbReference>
<dbReference type="Pfam" id="PF00067">
    <property type="entry name" value="p450"/>
    <property type="match status" value="1"/>
</dbReference>
<dbReference type="SUPFAM" id="SSF48264">
    <property type="entry name" value="Cytochrome P450"/>
    <property type="match status" value="1"/>
</dbReference>
<keyword evidence="2" id="KW-0560">Oxidoreductase</keyword>
<dbReference type="PRINTS" id="PR00359">
    <property type="entry name" value="BP450"/>
</dbReference>
<dbReference type="RefSeq" id="WP_067636673.1">
    <property type="nucleotide sequence ID" value="NZ_JAAXPI010000006.1"/>
</dbReference>
<dbReference type="PANTHER" id="PTHR46696">
    <property type="entry name" value="P450, PUTATIVE (EUROFUNG)-RELATED"/>
    <property type="match status" value="1"/>
</dbReference>
<protein>
    <submittedName>
        <fullName evidence="3">Cytochrome P450</fullName>
    </submittedName>
</protein>
<evidence type="ECO:0000313" key="3">
    <source>
        <dbReference type="EMBL" id="NKZ03435.1"/>
    </source>
</evidence>
<evidence type="ECO:0000313" key="4">
    <source>
        <dbReference type="Proteomes" id="UP000579250"/>
    </source>
</evidence>
<comment type="similarity">
    <text evidence="1 2">Belongs to the cytochrome P450 family.</text>
</comment>
<sequence>MSETSPVADTTCPLGFQDPATALDPYPMYARLRDAEPVYWDEAVQAWFITRYADVHELLVDRRLGARATGGSVASLPPRARARAEAVERFLGKWMVFSDAPYQARVREVIAPAFGPAAVAGLDRPLRERALAAAGRFPDGGDLIADLSKPYALAVIGDVLGATSTELGDLDVQARAVMDYLSSRADAAVAERAAAAVDALVRYVADTVLPRAEGPVGGRLAGAVRRRAMTVEEAAATFTQLLTGGVEPVSVAIAVCVLTLHAEPRTLSLVRSGEIPWAAVVEEALRYDSPFHFAPRRVLEGFTFRGRPLRHGQRVALVLASANRDERRFAAPQTFDPVRGAGGHLAFGRGGHYCAGAALARAEIRTLLQCLHERLPRLRPAAPAVRAPAFGATVLRSAPAFI</sequence>
<keyword evidence="2" id="KW-0479">Metal-binding</keyword>
<dbReference type="Gene3D" id="1.10.630.10">
    <property type="entry name" value="Cytochrome P450"/>
    <property type="match status" value="1"/>
</dbReference>
<dbReference type="InterPro" id="IPR017972">
    <property type="entry name" value="Cyt_P450_CS"/>
</dbReference>
<keyword evidence="4" id="KW-1185">Reference proteome</keyword>
<dbReference type="EMBL" id="JAAXPI010000006">
    <property type="protein sequence ID" value="NKZ03435.1"/>
    <property type="molecule type" value="Genomic_DNA"/>
</dbReference>
<proteinExistence type="inferred from homology"/>
<evidence type="ECO:0000256" key="2">
    <source>
        <dbReference type="RuleBase" id="RU000461"/>
    </source>
</evidence>
<keyword evidence="2" id="KW-0503">Monooxygenase</keyword>
<dbReference type="AlphaFoldDB" id="A0A846YXU1"/>